<dbReference type="Pfam" id="PF00069">
    <property type="entry name" value="Pkinase"/>
    <property type="match status" value="1"/>
</dbReference>
<dbReference type="eggNOG" id="COG0515">
    <property type="taxonomic scope" value="Bacteria"/>
</dbReference>
<evidence type="ECO:0000256" key="4">
    <source>
        <dbReference type="ARBA" id="ARBA00022840"/>
    </source>
</evidence>
<accession>K6XMW4</accession>
<keyword evidence="4 5" id="KW-0067">ATP-binding</keyword>
<dbReference type="InterPro" id="IPR000719">
    <property type="entry name" value="Prot_kinase_dom"/>
</dbReference>
<feature type="domain" description="Protein kinase" evidence="6">
    <location>
        <begin position="80"/>
        <end position="338"/>
    </location>
</feature>
<keyword evidence="2 5" id="KW-0547">Nucleotide-binding</keyword>
<reference evidence="7 8" key="1">
    <citation type="journal article" date="2017" name="Antonie Van Leeuwenhoek">
        <title>Rhizobium rhizosphaerae sp. nov., a novel species isolated from rice rhizosphere.</title>
        <authorList>
            <person name="Zhao J.J."/>
            <person name="Zhang J."/>
            <person name="Zhang R.J."/>
            <person name="Zhang C.W."/>
            <person name="Yin H.Q."/>
            <person name="Zhang X.X."/>
        </authorList>
    </citation>
    <scope>NUCLEOTIDE SEQUENCE [LARGE SCALE GENOMIC DNA]</scope>
    <source>
        <strain evidence="7 8">E3</strain>
    </source>
</reference>
<keyword evidence="7" id="KW-0723">Serine/threonine-protein kinase</keyword>
<keyword evidence="1 7" id="KW-0808">Transferase</keyword>
<dbReference type="OrthoDB" id="9801841at2"/>
<dbReference type="PROSITE" id="PS50011">
    <property type="entry name" value="PROTEIN_KINASE_DOM"/>
    <property type="match status" value="1"/>
</dbReference>
<dbReference type="STRING" id="1127673.GLIP_0374"/>
<evidence type="ECO:0000313" key="7">
    <source>
        <dbReference type="EMBL" id="GAC13021.1"/>
    </source>
</evidence>
<dbReference type="RefSeq" id="WP_008842841.1">
    <property type="nucleotide sequence ID" value="NZ_BAEN01000014.1"/>
</dbReference>
<protein>
    <submittedName>
        <fullName evidence="7">Serine/threonine protein kinase, bacterial</fullName>
        <ecNumber evidence="7">2.7.11.1</ecNumber>
    </submittedName>
</protein>
<dbReference type="Proteomes" id="UP000006334">
    <property type="component" value="Unassembled WGS sequence"/>
</dbReference>
<keyword evidence="3 7" id="KW-0418">Kinase</keyword>
<evidence type="ECO:0000256" key="2">
    <source>
        <dbReference type="ARBA" id="ARBA00022741"/>
    </source>
</evidence>
<dbReference type="PANTHER" id="PTHR43289:SF34">
    <property type="entry name" value="SERINE_THREONINE-PROTEIN KINASE YBDM-RELATED"/>
    <property type="match status" value="1"/>
</dbReference>
<dbReference type="InterPro" id="IPR017441">
    <property type="entry name" value="Protein_kinase_ATP_BS"/>
</dbReference>
<dbReference type="CDD" id="cd14014">
    <property type="entry name" value="STKc_PknB_like"/>
    <property type="match status" value="1"/>
</dbReference>
<evidence type="ECO:0000256" key="5">
    <source>
        <dbReference type="PROSITE-ProRule" id="PRU10141"/>
    </source>
</evidence>
<evidence type="ECO:0000256" key="3">
    <source>
        <dbReference type="ARBA" id="ARBA00022777"/>
    </source>
</evidence>
<name>K6XMW4_9ALTE</name>
<keyword evidence="8" id="KW-1185">Reference proteome</keyword>
<dbReference type="SUPFAM" id="SSF56112">
    <property type="entry name" value="Protein kinase-like (PK-like)"/>
    <property type="match status" value="1"/>
</dbReference>
<feature type="binding site" evidence="5">
    <location>
        <position position="111"/>
    </location>
    <ligand>
        <name>ATP</name>
        <dbReference type="ChEBI" id="CHEBI:30616"/>
    </ligand>
</feature>
<dbReference type="GO" id="GO:0004674">
    <property type="term" value="F:protein serine/threonine kinase activity"/>
    <property type="evidence" value="ECO:0007669"/>
    <property type="project" value="UniProtKB-KW"/>
</dbReference>
<dbReference type="PROSITE" id="PS00109">
    <property type="entry name" value="PROTEIN_KINASE_TYR"/>
    <property type="match status" value="1"/>
</dbReference>
<dbReference type="GO" id="GO:0005524">
    <property type="term" value="F:ATP binding"/>
    <property type="evidence" value="ECO:0007669"/>
    <property type="project" value="UniProtKB-UniRule"/>
</dbReference>
<evidence type="ECO:0000313" key="8">
    <source>
        <dbReference type="Proteomes" id="UP000006334"/>
    </source>
</evidence>
<evidence type="ECO:0000259" key="6">
    <source>
        <dbReference type="PROSITE" id="PS50011"/>
    </source>
</evidence>
<sequence length="800" mass="89908">MTTESTQFELQAMQLFEASLDIPNTQRKEWVTAQTGTNTKLRDRVLQLLEKDAISENVMHTGKVDVDSESIDIPEKIGVYKITQLIGQGGMGAVYKGKRDSGDFEHDVAIKVIRTKVLSEQLIQRFERERQTLAQLIHPNIARLYDGGQTPQNMPYFIMEFIDGQPLTKWCEQQNLSDSKRIKLLIKACEAVRYAHQNLIIHRDLTPSNVLVDKAGDVKLIDFGIAKPTSNQSENDNVSNSLASMSFTPGFAAPERATGEGNNTLVDIYSLGKLLEAMFKERRIPKELKAIITQATASNPQLRFQTVNAFIVELENYLNQFPVTAYSTSNTYKFSKFIKRHTKASLVAGFAVVAILAAWGTSIYQYQRAENNLEQAQARFDDVRTLAKYQIFDLYDDLKRVAGNTNIRADLANRGQEYLANLSKQPNASPELKLETAQGYIRLARIFGVPAEPNLGDVNISRDNLSIAQIMLQELANSAPNLPDVNATQAELMAAQAMILVHDDSDLAAAQQTISNARKLLDAVPQSGRGELWYLARRNLIYTDLERADQAGDSQYLRENANRLSQDVLQWPPSLQQSLIAKQDQAYSFYWLAMADFIDRNNAEAIENFRKADSQLSALEAEQPNDPMLLYLLAWTNYIAYGAAANLHDQNQSVEFLDKATASTEKLKTLQEGDASITRLAMQMREAKSQLLAEMGDFEQAIAQQIEIVADQKRLAEAKPEPSQYSTWAFSHLILAYMYRDVDRLADACTSFEIAEQLLRPFVATKQLSGYMYNGATRLPSAIEKCRNGEDLPTMKWLLD</sequence>
<dbReference type="PROSITE" id="PS00107">
    <property type="entry name" value="PROTEIN_KINASE_ATP"/>
    <property type="match status" value="1"/>
</dbReference>
<gene>
    <name evidence="7" type="ORF">GLIP_0374</name>
</gene>
<dbReference type="EMBL" id="BAEN01000014">
    <property type="protein sequence ID" value="GAC13021.1"/>
    <property type="molecule type" value="Genomic_DNA"/>
</dbReference>
<evidence type="ECO:0000256" key="1">
    <source>
        <dbReference type="ARBA" id="ARBA00022679"/>
    </source>
</evidence>
<dbReference type="Gene3D" id="1.10.510.10">
    <property type="entry name" value="Transferase(Phosphotransferase) domain 1"/>
    <property type="match status" value="1"/>
</dbReference>
<dbReference type="InterPro" id="IPR008266">
    <property type="entry name" value="Tyr_kinase_AS"/>
</dbReference>
<organism evidence="7 8">
    <name type="scientific">Aliiglaciecola lipolytica E3</name>
    <dbReference type="NCBI Taxonomy" id="1127673"/>
    <lineage>
        <taxon>Bacteria</taxon>
        <taxon>Pseudomonadati</taxon>
        <taxon>Pseudomonadota</taxon>
        <taxon>Gammaproteobacteria</taxon>
        <taxon>Alteromonadales</taxon>
        <taxon>Alteromonadaceae</taxon>
        <taxon>Aliiglaciecola</taxon>
    </lineage>
</organism>
<dbReference type="EC" id="2.7.11.1" evidence="7"/>
<comment type="caution">
    <text evidence="7">The sequence shown here is derived from an EMBL/GenBank/DDBJ whole genome shotgun (WGS) entry which is preliminary data.</text>
</comment>
<proteinExistence type="predicted"/>
<dbReference type="InterPro" id="IPR011009">
    <property type="entry name" value="Kinase-like_dom_sf"/>
</dbReference>
<dbReference type="AlphaFoldDB" id="K6XMW4"/>
<dbReference type="PANTHER" id="PTHR43289">
    <property type="entry name" value="MITOGEN-ACTIVATED PROTEIN KINASE KINASE KINASE 20-RELATED"/>
    <property type="match status" value="1"/>
</dbReference>